<feature type="repeat" description="ANK" evidence="3">
    <location>
        <begin position="1030"/>
        <end position="1062"/>
    </location>
</feature>
<proteinExistence type="predicted"/>
<organism evidence="7 8">
    <name type="scientific">Scylla paramamosain</name>
    <name type="common">Mud crab</name>
    <dbReference type="NCBI Taxonomy" id="85552"/>
    <lineage>
        <taxon>Eukaryota</taxon>
        <taxon>Metazoa</taxon>
        <taxon>Ecdysozoa</taxon>
        <taxon>Arthropoda</taxon>
        <taxon>Crustacea</taxon>
        <taxon>Multicrustacea</taxon>
        <taxon>Malacostraca</taxon>
        <taxon>Eumalacostraca</taxon>
        <taxon>Eucarida</taxon>
        <taxon>Decapoda</taxon>
        <taxon>Pleocyemata</taxon>
        <taxon>Brachyura</taxon>
        <taxon>Eubrachyura</taxon>
        <taxon>Portunoidea</taxon>
        <taxon>Portunidae</taxon>
        <taxon>Portuninae</taxon>
        <taxon>Scylla</taxon>
    </lineage>
</organism>
<dbReference type="EMBL" id="JARAKH010000010">
    <property type="protein sequence ID" value="KAK8399986.1"/>
    <property type="molecule type" value="Genomic_DNA"/>
</dbReference>
<comment type="caution">
    <text evidence="7">The sequence shown here is derived from an EMBL/GenBank/DDBJ whole genome shotgun (WGS) entry which is preliminary data.</text>
</comment>
<gene>
    <name evidence="7" type="ORF">O3P69_002989</name>
</gene>
<evidence type="ECO:0000256" key="1">
    <source>
        <dbReference type="ARBA" id="ARBA00022737"/>
    </source>
</evidence>
<evidence type="ECO:0000313" key="7">
    <source>
        <dbReference type="EMBL" id="KAK8399988.1"/>
    </source>
</evidence>
<feature type="transmembrane region" description="Helical" evidence="5">
    <location>
        <begin position="401"/>
        <end position="422"/>
    </location>
</feature>
<evidence type="ECO:0000256" key="4">
    <source>
        <dbReference type="SAM" id="MobiDB-lite"/>
    </source>
</evidence>
<dbReference type="Gene3D" id="1.25.40.20">
    <property type="entry name" value="Ankyrin repeat-containing domain"/>
    <property type="match status" value="3"/>
</dbReference>
<sequence length="1498" mass="165046">MATVSSLLLLLLLPWVATAAVTPAVPAPPRECLAVTQTKITWTWPPLVLTVWVWADPEISDAQILQMNLPDPSRPRVITLHTEGFTEEVLEEEVEEDWGEERVKPGWVELRLAINDNVTLSTAGKDGRHLLSRSLPRHLHDLHLAGSNLTVDCRSGQVVWRVGGEWVGVPLARERHGDGHPFLLYPHHAILPSLGFLGRKKILTLGWDRHHARLDALSSRGAPTIATRENTTPEASTNTSAAASLQPLPPSTAYLLRLVCKDVGVAGKGVLCQLKDEQGGEGRLLGTLRAPAAPSVMRVRGENQGFFFLQQDITDSLPPTPTHRQHPAPAPYTAPSPPPRSEAQGGNDLARNEDPLTPSKNVSTPDSAQPPTTPKPAPTDSSTGGGSDGHVNDKVMGWSGWWVILTVLLAILLVFVIIMCFVSHYHRPKLEKYLEGLHLIPESSMEDLLELERPLCQQDRRPIMLRSVSIVNTEDLNAAPAFRLWNAVASGDEMEVKQVMASLSPNPNSNLAGQDTTPYQEAHHRGHSPVLRVLEAAMDKRPDVPHNDMVLSILQAHAKKVEAVFEAARGGQYRHAGGVDVLLRAYSLPGTLHDHQGRSLLHYAAFVQLADGAPLWLAQDVRSLVESHGVLVNAVDFKGCSALHILVEYAKNSENITCWDGKTLSVSEAWLCLASLLMEVGCDPRLLNHLYQSPHQLTAAAQNPRLKALLSKASDNLGTTDISPSLEKFPEVVQASARGDEAALRKLLQGGARVLPLGGRRDPLLEAVRGGHRNIVFLLLSAGAPLCAHGLLGNTPFEAAHRTLGLPALFPALIRKEFCDRLQEELEVLAASDRQHATTVEGLVQLKTIAEVSGHRLGEQLKTWRDRRSSTSFGYSTDALTQAASLGLTLTCQLLGVAGVPLHPLPHLPHPLVRALGRGHYHTAYSLCRDLKMNPYSAGVSASAVPEQLLADLMESELKKIDKKLRKKGIGAAAAEDLLQRIRSKQSAPTLKQLQTIMYLLAEMNLVTLLHQMRQRLPDLDFNMRVHTPSASTMLHVAAAHGKIAMVEYLLSRGADQKRLTRGSLTPSHLAALRGHTECIEYLVGCSRAEPECGWGLSPSQLLEHFNDNMKSRHLDLLTHQEALAIMGTSGEFARAQLILAGRCAKLGITSPGSLWLMLEEEESKIKAFISKELEESVLCDIKELSQQIEEKDERFRGKVVSYPLVRERMDLLLPDNFEFYLELEEYSALEGGSINVVNGKDSPKGYVSKVTTTKDQGLFTGENFINTFRRVAQEALSATTFTTLTLVPPFLAHTPGGVCLHVALKCPMKVVLVRVMLTPVIKITVPKWVSLEHLSGEKQLQPENNLISHVHLAASPESCWIFLFNHLVEWMVSHGEEYKWRVLQACLYFTKLLETCWWLPKKVTRDYGMTWHIIPIGVAVPNTATLQLHFMEELLGEGRDAWTKDQWLARLVAVVRRASFPLSVESTPDSLKPTSAMQATLQFLMELQNNVIQATVT</sequence>
<feature type="compositionally biased region" description="Polar residues" evidence="4">
    <location>
        <begin position="227"/>
        <end position="243"/>
    </location>
</feature>
<keyword evidence="2 3" id="KW-0040">ANK repeat</keyword>
<dbReference type="SUPFAM" id="SSF48403">
    <property type="entry name" value="Ankyrin repeat"/>
    <property type="match status" value="2"/>
</dbReference>
<feature type="transmembrane region" description="Helical" evidence="5">
    <location>
        <begin position="775"/>
        <end position="792"/>
    </location>
</feature>
<dbReference type="SMART" id="SM00248">
    <property type="entry name" value="ANK"/>
    <property type="match status" value="4"/>
</dbReference>
<dbReference type="EMBL" id="JARAKH010000010">
    <property type="protein sequence ID" value="KAK8399988.1"/>
    <property type="molecule type" value="Genomic_DNA"/>
</dbReference>
<feature type="signal peptide" evidence="6">
    <location>
        <begin position="1"/>
        <end position="19"/>
    </location>
</feature>
<feature type="chain" id="PRO_5044717143" evidence="6">
    <location>
        <begin position="20"/>
        <end position="1498"/>
    </location>
</feature>
<keyword evidence="1" id="KW-0677">Repeat</keyword>
<dbReference type="EMBL" id="JARAKH010000010">
    <property type="protein sequence ID" value="KAK8399987.1"/>
    <property type="molecule type" value="Genomic_DNA"/>
</dbReference>
<evidence type="ECO:0000313" key="8">
    <source>
        <dbReference type="Proteomes" id="UP001487740"/>
    </source>
</evidence>
<reference evidence="7 8" key="1">
    <citation type="submission" date="2023-03" db="EMBL/GenBank/DDBJ databases">
        <title>High-quality genome of Scylla paramamosain provides insights in environmental adaptation.</title>
        <authorList>
            <person name="Zhang L."/>
        </authorList>
    </citation>
    <scope>NUCLEOTIDE SEQUENCE [LARGE SCALE GENOMIC DNA]</scope>
    <source>
        <strain evidence="7">LZ_2023a</strain>
        <tissue evidence="7">Muscle</tissue>
    </source>
</reference>
<feature type="region of interest" description="Disordered" evidence="4">
    <location>
        <begin position="313"/>
        <end position="388"/>
    </location>
</feature>
<dbReference type="PROSITE" id="PS50088">
    <property type="entry name" value="ANK_REPEAT"/>
    <property type="match status" value="1"/>
</dbReference>
<evidence type="ECO:0000256" key="2">
    <source>
        <dbReference type="ARBA" id="ARBA00023043"/>
    </source>
</evidence>
<protein>
    <submittedName>
        <fullName evidence="7">Uncharacterized protein</fullName>
    </submittedName>
</protein>
<feature type="compositionally biased region" description="Polar residues" evidence="4">
    <location>
        <begin position="358"/>
        <end position="369"/>
    </location>
</feature>
<dbReference type="PANTHER" id="PTHR24203:SF45">
    <property type="entry name" value="ANKYRIN REPEAT DOMAIN 6"/>
    <property type="match status" value="1"/>
</dbReference>
<keyword evidence="6" id="KW-0732">Signal</keyword>
<evidence type="ECO:0000256" key="3">
    <source>
        <dbReference type="PROSITE-ProRule" id="PRU00023"/>
    </source>
</evidence>
<dbReference type="InterPro" id="IPR036770">
    <property type="entry name" value="Ankyrin_rpt-contain_sf"/>
</dbReference>
<name>A0AAW0UIQ2_SCYPA</name>
<evidence type="ECO:0000256" key="5">
    <source>
        <dbReference type="SAM" id="Phobius"/>
    </source>
</evidence>
<feature type="compositionally biased region" description="Pro residues" evidence="4">
    <location>
        <begin position="328"/>
        <end position="340"/>
    </location>
</feature>
<keyword evidence="8" id="KW-1185">Reference proteome</keyword>
<keyword evidence="5" id="KW-0812">Transmembrane</keyword>
<evidence type="ECO:0000256" key="6">
    <source>
        <dbReference type="SAM" id="SignalP"/>
    </source>
</evidence>
<dbReference type="PROSITE" id="PS50297">
    <property type="entry name" value="ANK_REP_REGION"/>
    <property type="match status" value="1"/>
</dbReference>
<accession>A0AAW0UIQ2</accession>
<dbReference type="Pfam" id="PF12796">
    <property type="entry name" value="Ank_2"/>
    <property type="match status" value="1"/>
</dbReference>
<dbReference type="InterPro" id="IPR002110">
    <property type="entry name" value="Ankyrin_rpt"/>
</dbReference>
<keyword evidence="5" id="KW-1133">Transmembrane helix</keyword>
<feature type="region of interest" description="Disordered" evidence="4">
    <location>
        <begin position="220"/>
        <end position="246"/>
    </location>
</feature>
<dbReference type="PANTHER" id="PTHR24203">
    <property type="entry name" value="ANKYRIN REPEAT FAMILY PROTEIN"/>
    <property type="match status" value="1"/>
</dbReference>
<keyword evidence="5" id="KW-0472">Membrane</keyword>
<dbReference type="Proteomes" id="UP001487740">
    <property type="component" value="Unassembled WGS sequence"/>
</dbReference>